<dbReference type="Gene3D" id="1.20.1260.10">
    <property type="match status" value="2"/>
</dbReference>
<keyword evidence="2" id="KW-1185">Reference proteome</keyword>
<gene>
    <name evidence="1" type="ORF">ACFFSY_33135</name>
</gene>
<dbReference type="Pfam" id="PF11553">
    <property type="entry name" value="DUF3231"/>
    <property type="match status" value="2"/>
</dbReference>
<sequence>MLFFNGHHREHQSLTSAEVSALWFQYMGDTMSICVYNYFVKIAEDNEIKPILNTLLQLAEGHVKKIKGFLDEANFLVPDGFSEGDVNLQAPRLFSDRFLLFYSYIMTLHGISAYSLALSSCERPDIQDYFFDCIVSTKEIYQRISLLGRSWPKFSSIPNVPSPHTNEYLHATGILTNLFGDKRPLNASEITNLFFNSKKTAFVRTLSIAFSQVAQEEEVREFLRKNGKLAGQDADSFDAFLRDDHLSIPQRWDDEITDSIISPFSDRLIMFHASFLVNAALTYYGAAIGTTLRSDVALNYKSVSNHAMEAGGMCFNIMVKKGWLEKQPESIDRDALAGK</sequence>
<name>A0ABV5L020_9BACL</name>
<dbReference type="RefSeq" id="WP_377502573.1">
    <property type="nucleotide sequence ID" value="NZ_JBHMDO010000054.1"/>
</dbReference>
<evidence type="ECO:0000313" key="1">
    <source>
        <dbReference type="EMBL" id="MFB9330811.1"/>
    </source>
</evidence>
<dbReference type="Proteomes" id="UP001589747">
    <property type="component" value="Unassembled WGS sequence"/>
</dbReference>
<reference evidence="1 2" key="1">
    <citation type="submission" date="2024-09" db="EMBL/GenBank/DDBJ databases">
        <authorList>
            <person name="Sun Q."/>
            <person name="Mori K."/>
        </authorList>
    </citation>
    <scope>NUCLEOTIDE SEQUENCE [LARGE SCALE GENOMIC DNA]</scope>
    <source>
        <strain evidence="1 2">TISTR 2452</strain>
    </source>
</reference>
<protein>
    <submittedName>
        <fullName evidence="1">DUF3231 family protein</fullName>
    </submittedName>
</protein>
<dbReference type="EMBL" id="JBHMDO010000054">
    <property type="protein sequence ID" value="MFB9330811.1"/>
    <property type="molecule type" value="Genomic_DNA"/>
</dbReference>
<proteinExistence type="predicted"/>
<organism evidence="1 2">
    <name type="scientific">Paenibacillus aurantiacus</name>
    <dbReference type="NCBI Taxonomy" id="1936118"/>
    <lineage>
        <taxon>Bacteria</taxon>
        <taxon>Bacillati</taxon>
        <taxon>Bacillota</taxon>
        <taxon>Bacilli</taxon>
        <taxon>Bacillales</taxon>
        <taxon>Paenibacillaceae</taxon>
        <taxon>Paenibacillus</taxon>
    </lineage>
</organism>
<evidence type="ECO:0000313" key="2">
    <source>
        <dbReference type="Proteomes" id="UP001589747"/>
    </source>
</evidence>
<comment type="caution">
    <text evidence="1">The sequence shown here is derived from an EMBL/GenBank/DDBJ whole genome shotgun (WGS) entry which is preliminary data.</text>
</comment>
<dbReference type="InterPro" id="IPR012347">
    <property type="entry name" value="Ferritin-like"/>
</dbReference>
<dbReference type="InterPro" id="IPR021617">
    <property type="entry name" value="DUF3231"/>
</dbReference>
<accession>A0ABV5L020</accession>